<proteinExistence type="predicted"/>
<evidence type="ECO:0000313" key="1">
    <source>
        <dbReference type="EMBL" id="KAG8075114.1"/>
    </source>
</evidence>
<gene>
    <name evidence="1" type="ORF">GUJ93_ZPchr0006g44340</name>
</gene>
<reference evidence="1" key="1">
    <citation type="journal article" date="2021" name="bioRxiv">
        <title>Whole Genome Assembly and Annotation of Northern Wild Rice, Zizania palustris L., Supports a Whole Genome Duplication in the Zizania Genus.</title>
        <authorList>
            <person name="Haas M."/>
            <person name="Kono T."/>
            <person name="Macchietto M."/>
            <person name="Millas R."/>
            <person name="McGilp L."/>
            <person name="Shao M."/>
            <person name="Duquette J."/>
            <person name="Hirsch C.N."/>
            <person name="Kimball J."/>
        </authorList>
    </citation>
    <scope>NUCLEOTIDE SEQUENCE</scope>
    <source>
        <tissue evidence="1">Fresh leaf tissue</tissue>
    </source>
</reference>
<organism evidence="1 2">
    <name type="scientific">Zizania palustris</name>
    <name type="common">Northern wild rice</name>
    <dbReference type="NCBI Taxonomy" id="103762"/>
    <lineage>
        <taxon>Eukaryota</taxon>
        <taxon>Viridiplantae</taxon>
        <taxon>Streptophyta</taxon>
        <taxon>Embryophyta</taxon>
        <taxon>Tracheophyta</taxon>
        <taxon>Spermatophyta</taxon>
        <taxon>Magnoliopsida</taxon>
        <taxon>Liliopsida</taxon>
        <taxon>Poales</taxon>
        <taxon>Poaceae</taxon>
        <taxon>BOP clade</taxon>
        <taxon>Oryzoideae</taxon>
        <taxon>Oryzeae</taxon>
        <taxon>Zizaniinae</taxon>
        <taxon>Zizania</taxon>
    </lineage>
</organism>
<reference evidence="1" key="2">
    <citation type="submission" date="2021-02" db="EMBL/GenBank/DDBJ databases">
        <authorList>
            <person name="Kimball J.A."/>
            <person name="Haas M.W."/>
            <person name="Macchietto M."/>
            <person name="Kono T."/>
            <person name="Duquette J."/>
            <person name="Shao M."/>
        </authorList>
    </citation>
    <scope>NUCLEOTIDE SEQUENCE</scope>
    <source>
        <tissue evidence="1">Fresh leaf tissue</tissue>
    </source>
</reference>
<evidence type="ECO:0000313" key="2">
    <source>
        <dbReference type="Proteomes" id="UP000729402"/>
    </source>
</evidence>
<name>A0A8J5TBA1_ZIZPA</name>
<dbReference type="Proteomes" id="UP000729402">
    <property type="component" value="Unassembled WGS sequence"/>
</dbReference>
<protein>
    <submittedName>
        <fullName evidence="1">Uncharacterized protein</fullName>
    </submittedName>
</protein>
<comment type="caution">
    <text evidence="1">The sequence shown here is derived from an EMBL/GenBank/DDBJ whole genome shotgun (WGS) entry which is preliminary data.</text>
</comment>
<dbReference type="AlphaFoldDB" id="A0A8J5TBA1"/>
<sequence>MNRCFGRIQISPVNLGVDRTEEVARVLDGSVDCAERMNQQWRRRAVQPCRTCMVLYDADLQDEDGDLFQLQKVLVSVMHPTRFLINLSVNIKRDQVCYCNSEKRGKNLGEWNSPAPVTCPTVKNQSSFRKDGEISVSVSD</sequence>
<dbReference type="EMBL" id="JAAALK010000283">
    <property type="protein sequence ID" value="KAG8075114.1"/>
    <property type="molecule type" value="Genomic_DNA"/>
</dbReference>
<keyword evidence="2" id="KW-1185">Reference proteome</keyword>
<accession>A0A8J5TBA1</accession>